<protein>
    <submittedName>
        <fullName evidence="9">MFS transporter</fullName>
    </submittedName>
</protein>
<dbReference type="PANTHER" id="PTHR42718:SF9">
    <property type="entry name" value="MAJOR FACILITATOR SUPERFAMILY MULTIDRUG TRANSPORTER MFSC"/>
    <property type="match status" value="1"/>
</dbReference>
<dbReference type="CDD" id="cd17321">
    <property type="entry name" value="MFS_MMR_MDR_like"/>
    <property type="match status" value="1"/>
</dbReference>
<dbReference type="GO" id="GO:0046677">
    <property type="term" value="P:response to antibiotic"/>
    <property type="evidence" value="ECO:0007669"/>
    <property type="project" value="UniProtKB-KW"/>
</dbReference>
<feature type="domain" description="Major facilitator superfamily (MFS) profile" evidence="8">
    <location>
        <begin position="24"/>
        <end position="459"/>
    </location>
</feature>
<reference evidence="9 10" key="1">
    <citation type="journal article" date="2019" name="J. Ind. Microbiol. Biotechnol.">
        <title>The complete genomic sequence of Streptomyces spectabilis NRRL-2792 and identification of secondary metabolite biosynthetic gene clusters.</title>
        <authorList>
            <person name="Sinha A."/>
            <person name="Phillips-Salemka S."/>
            <person name="Niraula T.A."/>
            <person name="Short K.A."/>
            <person name="Niraula N.P."/>
        </authorList>
    </citation>
    <scope>NUCLEOTIDE SEQUENCE [LARGE SCALE GENOMIC DNA]</scope>
    <source>
        <strain evidence="9 10">NRRL 2792</strain>
    </source>
</reference>
<feature type="transmembrane region" description="Helical" evidence="7">
    <location>
        <begin position="25"/>
        <end position="47"/>
    </location>
</feature>
<feature type="transmembrane region" description="Helical" evidence="7">
    <location>
        <begin position="310"/>
        <end position="331"/>
    </location>
</feature>
<evidence type="ECO:0000256" key="1">
    <source>
        <dbReference type="ARBA" id="ARBA00004651"/>
    </source>
</evidence>
<dbReference type="GO" id="GO:0005886">
    <property type="term" value="C:plasma membrane"/>
    <property type="evidence" value="ECO:0007669"/>
    <property type="project" value="UniProtKB-SubCell"/>
</dbReference>
<feature type="transmembrane region" description="Helical" evidence="7">
    <location>
        <begin position="211"/>
        <end position="230"/>
    </location>
</feature>
<feature type="transmembrane region" description="Helical" evidence="7">
    <location>
        <begin position="152"/>
        <end position="174"/>
    </location>
</feature>
<comment type="subcellular location">
    <subcellularLocation>
        <location evidence="1">Cell membrane</location>
        <topology evidence="1">Multi-pass membrane protein</topology>
    </subcellularLocation>
</comment>
<dbReference type="Gene3D" id="1.20.1250.20">
    <property type="entry name" value="MFS general substrate transporter like domains"/>
    <property type="match status" value="1"/>
</dbReference>
<evidence type="ECO:0000256" key="2">
    <source>
        <dbReference type="ARBA" id="ARBA00022448"/>
    </source>
</evidence>
<feature type="transmembrane region" description="Helical" evidence="7">
    <location>
        <begin position="89"/>
        <end position="107"/>
    </location>
</feature>
<evidence type="ECO:0000256" key="3">
    <source>
        <dbReference type="ARBA" id="ARBA00022692"/>
    </source>
</evidence>
<dbReference type="PROSITE" id="PS50850">
    <property type="entry name" value="MFS"/>
    <property type="match status" value="1"/>
</dbReference>
<proteinExistence type="predicted"/>
<keyword evidence="2" id="KW-0813">Transport</keyword>
<evidence type="ECO:0000256" key="5">
    <source>
        <dbReference type="ARBA" id="ARBA00023136"/>
    </source>
</evidence>
<feature type="transmembrane region" description="Helical" evidence="7">
    <location>
        <begin position="59"/>
        <end position="77"/>
    </location>
</feature>
<organism evidence="9 10">
    <name type="scientific">Streptomyces spectabilis</name>
    <dbReference type="NCBI Taxonomy" id="68270"/>
    <lineage>
        <taxon>Bacteria</taxon>
        <taxon>Bacillati</taxon>
        <taxon>Actinomycetota</taxon>
        <taxon>Actinomycetes</taxon>
        <taxon>Kitasatosporales</taxon>
        <taxon>Streptomycetaceae</taxon>
        <taxon>Streptomyces</taxon>
    </lineage>
</organism>
<evidence type="ECO:0000256" key="7">
    <source>
        <dbReference type="SAM" id="Phobius"/>
    </source>
</evidence>
<dbReference type="InterPro" id="IPR020846">
    <property type="entry name" value="MFS_dom"/>
</dbReference>
<dbReference type="Pfam" id="PF07690">
    <property type="entry name" value="MFS_1"/>
    <property type="match status" value="1"/>
</dbReference>
<feature type="transmembrane region" description="Helical" evidence="7">
    <location>
        <begin position="338"/>
        <end position="358"/>
    </location>
</feature>
<dbReference type="InterPro" id="IPR036259">
    <property type="entry name" value="MFS_trans_sf"/>
</dbReference>
<sequence length="460" mass="46221">MTQQISAATGAPSADDGGRTRWAPVVVMALAMLMVTLELSLSAVTLPAMGDDLGVGSSATQWVLLAYALPTAALAIPAGRWSDRVDLRAVFLLATPAIGLTSVLAALAPNLPVLVVARVLQGVAGAVVGALYMPVVAASVPPERRGRAMGAIATIMPLGSMGGSSLGGAVVDAYGWRPVFLLKIPVLIAVVWLGARLIPRGDKGLALPSRSLVGDGVVLGAAVTALLVAFDRIDADAPVAAGAAAAVAVAGGTWWARLRTARPVLDLLRRPGVGLPVLALFLSGTFTGLSYFLLPYYVADVLDAGASLTGLAMMFFIGAVALTASFGGALADRFPKTLVGAAGAALTTLGVLSMLTLGPDAGLWDIGWRLAVTGAGQALFGTPVGVGILERTPPDLVGTAGGVTNTFRTLAFTVGPAVAALAYGTGGGGVSGFRSGIVLLAALQFLSMVALLPLGRGGRS</sequence>
<keyword evidence="6" id="KW-0046">Antibiotic resistance</keyword>
<feature type="transmembrane region" description="Helical" evidence="7">
    <location>
        <begin position="119"/>
        <end position="140"/>
    </location>
</feature>
<keyword evidence="3 7" id="KW-0812">Transmembrane</keyword>
<evidence type="ECO:0000256" key="4">
    <source>
        <dbReference type="ARBA" id="ARBA00022989"/>
    </source>
</evidence>
<evidence type="ECO:0000256" key="6">
    <source>
        <dbReference type="ARBA" id="ARBA00023251"/>
    </source>
</evidence>
<feature type="transmembrane region" description="Helical" evidence="7">
    <location>
        <begin position="236"/>
        <end position="256"/>
    </location>
</feature>
<dbReference type="Proteomes" id="UP000316806">
    <property type="component" value="Chromosome"/>
</dbReference>
<feature type="transmembrane region" description="Helical" evidence="7">
    <location>
        <begin position="370"/>
        <end position="389"/>
    </location>
</feature>
<evidence type="ECO:0000313" key="10">
    <source>
        <dbReference type="Proteomes" id="UP000316806"/>
    </source>
</evidence>
<dbReference type="PRINTS" id="PR01036">
    <property type="entry name" value="TCRTETB"/>
</dbReference>
<keyword evidence="4 7" id="KW-1133">Transmembrane helix</keyword>
<dbReference type="GO" id="GO:0022857">
    <property type="term" value="F:transmembrane transporter activity"/>
    <property type="evidence" value="ECO:0007669"/>
    <property type="project" value="InterPro"/>
</dbReference>
<keyword evidence="5 7" id="KW-0472">Membrane</keyword>
<name>A0A516R4S2_STRST</name>
<evidence type="ECO:0000313" key="9">
    <source>
        <dbReference type="EMBL" id="QDQ10666.1"/>
    </source>
</evidence>
<accession>A0A516R4S2</accession>
<feature type="transmembrane region" description="Helical" evidence="7">
    <location>
        <begin position="180"/>
        <end position="199"/>
    </location>
</feature>
<dbReference type="AlphaFoldDB" id="A0A516R4S2"/>
<feature type="transmembrane region" description="Helical" evidence="7">
    <location>
        <begin position="277"/>
        <end position="298"/>
    </location>
</feature>
<dbReference type="PANTHER" id="PTHR42718">
    <property type="entry name" value="MAJOR FACILITATOR SUPERFAMILY MULTIDRUG TRANSPORTER MFSC"/>
    <property type="match status" value="1"/>
</dbReference>
<feature type="transmembrane region" description="Helical" evidence="7">
    <location>
        <begin position="436"/>
        <end position="454"/>
    </location>
</feature>
<dbReference type="InterPro" id="IPR011701">
    <property type="entry name" value="MFS"/>
</dbReference>
<dbReference type="SUPFAM" id="SSF103473">
    <property type="entry name" value="MFS general substrate transporter"/>
    <property type="match status" value="1"/>
</dbReference>
<dbReference type="RefSeq" id="WP_144002584.1">
    <property type="nucleotide sequence ID" value="NZ_CP040916.1"/>
</dbReference>
<feature type="transmembrane region" description="Helical" evidence="7">
    <location>
        <begin position="410"/>
        <end position="430"/>
    </location>
</feature>
<gene>
    <name evidence="9" type="ORF">FH965_08790</name>
</gene>
<evidence type="ECO:0000259" key="8">
    <source>
        <dbReference type="PROSITE" id="PS50850"/>
    </source>
</evidence>
<dbReference type="EMBL" id="CP040916">
    <property type="protein sequence ID" value="QDQ10666.1"/>
    <property type="molecule type" value="Genomic_DNA"/>
</dbReference>